<dbReference type="OrthoDB" id="2925107at2759"/>
<sequence length="594" mass="67545">MSPIDWSHLPTELKDILSSNHPLDEIESAYLKKAIFEQEFGIKRHLTEVDDLSLQISTLMEQKRAVMTEITRGEAVVIRCRQRLGVSISSLPPEILQMVFSLCIPYALQVCSEHASTYHNQPPHTLIQVCRQWRSIALDMPSLWTSFSMRTFDESRLRTPRMIAFKQLVKRHYSRATGLPLSLEFYAESGKLILPTDLPTLTDDNSRNMSPASAVFSDNVELTNLSLGSADLGELLCALGKPSEWWTSERLATVESLVLYSDVASMPRERVEIFSRKRLKSLRRLTLRIGHLLSSSLLTQTFFIPWKNLTHVAITSWIPYHQWAEFFPKFTGLEQAVFYIFDNDDSGGNPVVPITTFSSLANLTLICKSTTMTGISLETTHIFPSLKHLRLGAYEHPPNLPTFKISSLQPTLSFLASLSLHHLTWEAPIRFLVELLTATPNLRELSLGISANYDQLFAHFQVDWDGHALVPQLEEFTIDCTPTSYGNTQRAPLLLVLTADGFTRMVKDRWKPIEMITQLKKARLFLHGHERLLRTVRASLKEEMQEGLEVEVRSAKSPQWQDPFGRPVAHWHEGLVLPELSDCAECLKDRARGE</sequence>
<proteinExistence type="predicted"/>
<feature type="domain" description="F-box" evidence="1">
    <location>
        <begin position="88"/>
        <end position="149"/>
    </location>
</feature>
<evidence type="ECO:0000259" key="1">
    <source>
        <dbReference type="Pfam" id="PF12937"/>
    </source>
</evidence>
<evidence type="ECO:0000313" key="3">
    <source>
        <dbReference type="Proteomes" id="UP000541558"/>
    </source>
</evidence>
<dbReference type="InterPro" id="IPR001810">
    <property type="entry name" value="F-box_dom"/>
</dbReference>
<evidence type="ECO:0000313" key="2">
    <source>
        <dbReference type="EMBL" id="KAF5335121.1"/>
    </source>
</evidence>
<organism evidence="2 3">
    <name type="scientific">Ephemerocybe angulata</name>
    <dbReference type="NCBI Taxonomy" id="980116"/>
    <lineage>
        <taxon>Eukaryota</taxon>
        <taxon>Fungi</taxon>
        <taxon>Dikarya</taxon>
        <taxon>Basidiomycota</taxon>
        <taxon>Agaricomycotina</taxon>
        <taxon>Agaricomycetes</taxon>
        <taxon>Agaricomycetidae</taxon>
        <taxon>Agaricales</taxon>
        <taxon>Agaricineae</taxon>
        <taxon>Psathyrellaceae</taxon>
        <taxon>Ephemerocybe</taxon>
    </lineage>
</organism>
<dbReference type="InterPro" id="IPR032675">
    <property type="entry name" value="LRR_dom_sf"/>
</dbReference>
<dbReference type="AlphaFoldDB" id="A0A8H5C4T6"/>
<dbReference type="EMBL" id="JAACJK010000064">
    <property type="protein sequence ID" value="KAF5335121.1"/>
    <property type="molecule type" value="Genomic_DNA"/>
</dbReference>
<dbReference type="Gene3D" id="3.80.10.10">
    <property type="entry name" value="Ribonuclease Inhibitor"/>
    <property type="match status" value="1"/>
</dbReference>
<dbReference type="Pfam" id="PF12937">
    <property type="entry name" value="F-box-like"/>
    <property type="match status" value="1"/>
</dbReference>
<accession>A0A8H5C4T6</accession>
<reference evidence="2 3" key="1">
    <citation type="journal article" date="2020" name="ISME J.">
        <title>Uncovering the hidden diversity of litter-decomposition mechanisms in mushroom-forming fungi.</title>
        <authorList>
            <person name="Floudas D."/>
            <person name="Bentzer J."/>
            <person name="Ahren D."/>
            <person name="Johansson T."/>
            <person name="Persson P."/>
            <person name="Tunlid A."/>
        </authorList>
    </citation>
    <scope>NUCLEOTIDE SEQUENCE [LARGE SCALE GENOMIC DNA]</scope>
    <source>
        <strain evidence="2 3">CBS 175.51</strain>
    </source>
</reference>
<keyword evidence="3" id="KW-1185">Reference proteome</keyword>
<dbReference type="Proteomes" id="UP000541558">
    <property type="component" value="Unassembled WGS sequence"/>
</dbReference>
<protein>
    <recommendedName>
        <fullName evidence="1">F-box domain-containing protein</fullName>
    </recommendedName>
</protein>
<dbReference type="Gene3D" id="1.20.1280.50">
    <property type="match status" value="1"/>
</dbReference>
<comment type="caution">
    <text evidence="2">The sequence shown here is derived from an EMBL/GenBank/DDBJ whole genome shotgun (WGS) entry which is preliminary data.</text>
</comment>
<gene>
    <name evidence="2" type="ORF">D9611_010909</name>
</gene>
<name>A0A8H5C4T6_9AGAR</name>